<dbReference type="AlphaFoldDB" id="A0A918WX68"/>
<dbReference type="PANTHER" id="PTHR20854:SF4">
    <property type="entry name" value="INOSITOL-1-MONOPHOSPHATASE-RELATED"/>
    <property type="match status" value="1"/>
</dbReference>
<feature type="binding site" evidence="1">
    <location>
        <position position="225"/>
    </location>
    <ligand>
        <name>Mg(2+)</name>
        <dbReference type="ChEBI" id="CHEBI:18420"/>
        <label>1</label>
        <note>catalytic</note>
    </ligand>
</feature>
<dbReference type="Gene3D" id="3.40.190.80">
    <property type="match status" value="1"/>
</dbReference>
<dbReference type="Pfam" id="PF00459">
    <property type="entry name" value="Inositol_P"/>
    <property type="match status" value="1"/>
</dbReference>
<evidence type="ECO:0000313" key="2">
    <source>
        <dbReference type="EMBL" id="GHC92835.1"/>
    </source>
</evidence>
<proteinExistence type="predicted"/>
<comment type="cofactor">
    <cofactor evidence="1">
        <name>Mg(2+)</name>
        <dbReference type="ChEBI" id="CHEBI:18420"/>
    </cofactor>
</comment>
<comment type="caution">
    <text evidence="2">The sequence shown here is derived from an EMBL/GenBank/DDBJ whole genome shotgun (WGS) entry which is preliminary data.</text>
</comment>
<dbReference type="GO" id="GO:0006020">
    <property type="term" value="P:inositol metabolic process"/>
    <property type="evidence" value="ECO:0007669"/>
    <property type="project" value="TreeGrafter"/>
</dbReference>
<reference evidence="2" key="2">
    <citation type="submission" date="2020-09" db="EMBL/GenBank/DDBJ databases">
        <authorList>
            <person name="Sun Q."/>
            <person name="Ohkuma M."/>
        </authorList>
    </citation>
    <scope>NUCLEOTIDE SEQUENCE</scope>
    <source>
        <strain evidence="2">JCM 4637</strain>
    </source>
</reference>
<dbReference type="PANTHER" id="PTHR20854">
    <property type="entry name" value="INOSITOL MONOPHOSPHATASE"/>
    <property type="match status" value="1"/>
</dbReference>
<evidence type="ECO:0000256" key="1">
    <source>
        <dbReference type="PIRSR" id="PIRSR600760-2"/>
    </source>
</evidence>
<dbReference type="Gene3D" id="3.30.540.10">
    <property type="entry name" value="Fructose-1,6-Bisphosphatase, subunit A, domain 1"/>
    <property type="match status" value="1"/>
</dbReference>
<keyword evidence="1" id="KW-0479">Metal-binding</keyword>
<dbReference type="EMBL" id="BMVC01000005">
    <property type="protein sequence ID" value="GHC92835.1"/>
    <property type="molecule type" value="Genomic_DNA"/>
</dbReference>
<accession>A0A918WX68</accession>
<dbReference type="Proteomes" id="UP000638353">
    <property type="component" value="Unassembled WGS sequence"/>
</dbReference>
<dbReference type="InterPro" id="IPR000760">
    <property type="entry name" value="Inositol_monophosphatase-like"/>
</dbReference>
<dbReference type="PRINTS" id="PR00377">
    <property type="entry name" value="IMPHPHTASES"/>
</dbReference>
<feature type="binding site" evidence="1">
    <location>
        <position position="99"/>
    </location>
    <ligand>
        <name>Mg(2+)</name>
        <dbReference type="ChEBI" id="CHEBI:18420"/>
        <label>1</label>
        <note>catalytic</note>
    </ligand>
</feature>
<keyword evidence="1" id="KW-0460">Magnesium</keyword>
<dbReference type="GO" id="GO:0046872">
    <property type="term" value="F:metal ion binding"/>
    <property type="evidence" value="ECO:0007669"/>
    <property type="project" value="UniProtKB-KW"/>
</dbReference>
<protein>
    <submittedName>
        <fullName evidence="2">Inositol monophosphatase</fullName>
    </submittedName>
</protein>
<dbReference type="SUPFAM" id="SSF56655">
    <property type="entry name" value="Carbohydrate phosphatase"/>
    <property type="match status" value="1"/>
</dbReference>
<organism evidence="2 3">
    <name type="scientific">Streptomyces finlayi</name>
    <dbReference type="NCBI Taxonomy" id="67296"/>
    <lineage>
        <taxon>Bacteria</taxon>
        <taxon>Bacillati</taxon>
        <taxon>Actinomycetota</taxon>
        <taxon>Actinomycetes</taxon>
        <taxon>Kitasatosporales</taxon>
        <taxon>Streptomycetaceae</taxon>
        <taxon>Streptomyces</taxon>
    </lineage>
</organism>
<feature type="binding site" evidence="1">
    <location>
        <position position="98"/>
    </location>
    <ligand>
        <name>Mg(2+)</name>
        <dbReference type="ChEBI" id="CHEBI:18420"/>
        <label>1</label>
        <note>catalytic</note>
    </ligand>
</feature>
<dbReference type="CDD" id="cd01637">
    <property type="entry name" value="IMPase_like"/>
    <property type="match status" value="1"/>
</dbReference>
<dbReference type="GO" id="GO:0007165">
    <property type="term" value="P:signal transduction"/>
    <property type="evidence" value="ECO:0007669"/>
    <property type="project" value="TreeGrafter"/>
</dbReference>
<gene>
    <name evidence="2" type="primary">suhB</name>
    <name evidence="2" type="ORF">GCM10010334_29230</name>
</gene>
<feature type="binding site" evidence="1">
    <location>
        <position position="96"/>
    </location>
    <ligand>
        <name>Mg(2+)</name>
        <dbReference type="ChEBI" id="CHEBI:18420"/>
        <label>1</label>
        <note>catalytic</note>
    </ligand>
</feature>
<feature type="binding site" evidence="1">
    <location>
        <position position="80"/>
    </location>
    <ligand>
        <name>Mg(2+)</name>
        <dbReference type="ChEBI" id="CHEBI:18420"/>
        <label>1</label>
        <note>catalytic</note>
    </ligand>
</feature>
<sequence>MAHEHRTYEDARRSYEDERKTAVAAVEEAGDLLRGRYGDLRTVTGKGSAGDVVTDLDLASERIVLERIRRRFPADRILSEEAGELPGAGERTWLVDPLDGSNNVAIGLCVYVVGVGLCLGERPVVGVVHEPVTQQTWHAVAGRGAHGPRGPLTGPPAGLPAAGPVVAWTQGYDVARADPVAAALRGALEQRCRRVLQLWAPLMGWSLLARGAIDAFVGYRAEGVDLPAGALLAAEAGVELRTLAGEPFRPGFSGPGSGRSFVAGRGATLDYVLEEVARATAR</sequence>
<dbReference type="RefSeq" id="WP_189821654.1">
    <property type="nucleotide sequence ID" value="NZ_BMVC01000005.1"/>
</dbReference>
<dbReference type="GO" id="GO:0008934">
    <property type="term" value="F:inositol monophosphate 1-phosphatase activity"/>
    <property type="evidence" value="ECO:0007669"/>
    <property type="project" value="TreeGrafter"/>
</dbReference>
<reference evidence="2" key="1">
    <citation type="journal article" date="2014" name="Int. J. Syst. Evol. Microbiol.">
        <title>Complete genome sequence of Corynebacterium casei LMG S-19264T (=DSM 44701T), isolated from a smear-ripened cheese.</title>
        <authorList>
            <consortium name="US DOE Joint Genome Institute (JGI-PGF)"/>
            <person name="Walter F."/>
            <person name="Albersmeier A."/>
            <person name="Kalinowski J."/>
            <person name="Ruckert C."/>
        </authorList>
    </citation>
    <scope>NUCLEOTIDE SEQUENCE</scope>
    <source>
        <strain evidence="2">JCM 4637</strain>
    </source>
</reference>
<name>A0A918WX68_9ACTN</name>
<evidence type="ECO:0000313" key="3">
    <source>
        <dbReference type="Proteomes" id="UP000638353"/>
    </source>
</evidence>